<dbReference type="EMBL" id="JANIBJ010000032">
    <property type="protein sequence ID" value="MCQ8105554.1"/>
    <property type="molecule type" value="Genomic_DNA"/>
</dbReference>
<evidence type="ECO:0000259" key="1">
    <source>
        <dbReference type="SMART" id="SM00960"/>
    </source>
</evidence>
<accession>A0ABT1TJA8</accession>
<proteinExistence type="predicted"/>
<gene>
    <name evidence="2" type="ORF">NP590_15690</name>
</gene>
<organism evidence="2 3">
    <name type="scientific">Methylomonas subterranea</name>
    <dbReference type="NCBI Taxonomy" id="2952225"/>
    <lineage>
        <taxon>Bacteria</taxon>
        <taxon>Pseudomonadati</taxon>
        <taxon>Pseudomonadota</taxon>
        <taxon>Gammaproteobacteria</taxon>
        <taxon>Methylococcales</taxon>
        <taxon>Methylococcaceae</taxon>
        <taxon>Methylomonas</taxon>
    </lineage>
</organism>
<comment type="caution">
    <text evidence="2">The sequence shown here is derived from an EMBL/GenBank/DDBJ whole genome shotgun (WGS) entry which is preliminary data.</text>
</comment>
<dbReference type="InterPro" id="IPR004942">
    <property type="entry name" value="Roadblock/LAMTOR2_dom"/>
</dbReference>
<name>A0ABT1TJA8_9GAMM</name>
<evidence type="ECO:0000313" key="3">
    <source>
        <dbReference type="Proteomes" id="UP001524499"/>
    </source>
</evidence>
<evidence type="ECO:0000313" key="2">
    <source>
        <dbReference type="EMBL" id="MCQ8105554.1"/>
    </source>
</evidence>
<reference evidence="2 3" key="1">
    <citation type="submission" date="2022-07" db="EMBL/GenBank/DDBJ databases">
        <title>Methylomonas rivi sp. nov., Methylomonas rosea sp. nov., Methylomonas aureus sp. nov. and Methylomonas subterranea sp. nov., four novel methanotrophs isolated from a freshwater creek and the deep terrestrial subsurface.</title>
        <authorList>
            <person name="Abin C."/>
            <person name="Sankaranarayanan K."/>
            <person name="Garner C."/>
            <person name="Sindelar R."/>
            <person name="Kotary K."/>
            <person name="Garner R."/>
            <person name="Barclay S."/>
            <person name="Lawson P."/>
            <person name="Krumholz L."/>
        </authorList>
    </citation>
    <scope>NUCLEOTIDE SEQUENCE [LARGE SCALE GENOMIC DNA]</scope>
    <source>
        <strain evidence="2 3">SURF-2</strain>
    </source>
</reference>
<dbReference type="Gene3D" id="3.30.450.30">
    <property type="entry name" value="Dynein light chain 2a, cytoplasmic"/>
    <property type="match status" value="1"/>
</dbReference>
<dbReference type="Proteomes" id="UP001524499">
    <property type="component" value="Unassembled WGS sequence"/>
</dbReference>
<dbReference type="SMART" id="SM00960">
    <property type="entry name" value="Robl_LC7"/>
    <property type="match status" value="1"/>
</dbReference>
<dbReference type="Pfam" id="PF03259">
    <property type="entry name" value="Robl_LC7"/>
    <property type="match status" value="1"/>
</dbReference>
<protein>
    <submittedName>
        <fullName evidence="2">Roadblock/LC7 domain-containing protein</fullName>
    </submittedName>
</protein>
<dbReference type="SUPFAM" id="SSF103196">
    <property type="entry name" value="Roadblock/LC7 domain"/>
    <property type="match status" value="1"/>
</dbReference>
<sequence>MHWFQSQLAALNRLADQYARAQRPSASNIVNVSENMRLKRAEFIDAVQALVNQVGKIKGISSCAAYHDGLILARSADVSAIDAFGATVQESARAAQQGAALLGLGDVEQIVIVGTKNKLAMLNVGPLVLCISCRKEINLAAALQRNIAPP</sequence>
<keyword evidence="3" id="KW-1185">Reference proteome</keyword>
<feature type="domain" description="Roadblock/LAMTOR2" evidence="1">
    <location>
        <begin position="47"/>
        <end position="133"/>
    </location>
</feature>
<dbReference type="RefSeq" id="WP_256603566.1">
    <property type="nucleotide sequence ID" value="NZ_JANIBJ010000032.1"/>
</dbReference>